<sequence length="514" mass="56494">MLFLSQRISSINGLAYVPLVSRGNAVSRTLRPFISTLQRQETKATLEDEIHDNNQQQQPLPRVLLKRNRTSKNFRDGSQLVFSGSIDKVPKSLQLGDLVQVEVPSDTISNDKHAHKTGTPPAATTTATTVVGWGVYNPESMYRIRILCHSLLHPDMKSILSSSVADASTDNAKKESVLHRLLLLRFQKALQTRRTLGLPSVDTDTFRLVNGEGDSLSGLAVDVIADKVAVVMSSAAWCEIHKNAILWSLHELIPEHQLIWKTTPSRLKQDGYSAITSEEDTIVTKQQEDYTEALVAMENGVKYQTFPHLQGQKTGVYCDQRENRRSLADLCSNKSVLDLCCYHGGFSLNAAKQGASRVVGVDSSGDAIETCNTNIALNDFCKDVDISFVKSDISDYMKQCQETFQVVVLDPPKLAPSVSALPRATRKYHSLNRDAIKLIDDQGGLLLTCTCSAAMTQKDGGLHFLEMVQQASLAARREVSLLKVSGAAPCHTQSPISFPAGNYLTAALFMVHPK</sequence>
<keyword evidence="4" id="KW-0808">Transferase</keyword>
<evidence type="ECO:0000313" key="8">
    <source>
        <dbReference type="Proteomes" id="UP000693970"/>
    </source>
</evidence>
<comment type="subcellular location">
    <subcellularLocation>
        <location evidence="1">Cytoplasm</location>
    </subcellularLocation>
</comment>
<gene>
    <name evidence="7" type="ORF">IV203_019796</name>
</gene>
<feature type="domain" description="S-adenosylmethionine-dependent methyltransferase" evidence="6">
    <location>
        <begin position="292"/>
        <end position="455"/>
    </location>
</feature>
<dbReference type="OrthoDB" id="269872at2759"/>
<dbReference type="GO" id="GO:0032259">
    <property type="term" value="P:methylation"/>
    <property type="evidence" value="ECO:0007669"/>
    <property type="project" value="UniProtKB-KW"/>
</dbReference>
<dbReference type="PANTHER" id="PTHR42873">
    <property type="entry name" value="RIBOSOMAL RNA LARGE SUBUNIT METHYLTRANSFERASE"/>
    <property type="match status" value="1"/>
</dbReference>
<evidence type="ECO:0000259" key="6">
    <source>
        <dbReference type="Pfam" id="PF10672"/>
    </source>
</evidence>
<dbReference type="CDD" id="cd11572">
    <property type="entry name" value="RlmI_M_like"/>
    <property type="match status" value="1"/>
</dbReference>
<evidence type="ECO:0000313" key="7">
    <source>
        <dbReference type="EMBL" id="KAG7371226.1"/>
    </source>
</evidence>
<reference evidence="7" key="1">
    <citation type="journal article" date="2021" name="Sci. Rep.">
        <title>Diploid genomic architecture of Nitzschia inconspicua, an elite biomass production diatom.</title>
        <authorList>
            <person name="Oliver A."/>
            <person name="Podell S."/>
            <person name="Pinowska A."/>
            <person name="Traller J.C."/>
            <person name="Smith S.R."/>
            <person name="McClure R."/>
            <person name="Beliaev A."/>
            <person name="Bohutskyi P."/>
            <person name="Hill E.A."/>
            <person name="Rabines A."/>
            <person name="Zheng H."/>
            <person name="Allen L.Z."/>
            <person name="Kuo A."/>
            <person name="Grigoriev I.V."/>
            <person name="Allen A.E."/>
            <person name="Hazlebeck D."/>
            <person name="Allen E.E."/>
        </authorList>
    </citation>
    <scope>NUCLEOTIDE SEQUENCE</scope>
    <source>
        <strain evidence="7">Hildebrandi</strain>
    </source>
</reference>
<dbReference type="PANTHER" id="PTHR42873:SF1">
    <property type="entry name" value="S-ADENOSYLMETHIONINE-DEPENDENT METHYLTRANSFERASE DOMAIN-CONTAINING PROTEIN"/>
    <property type="match status" value="1"/>
</dbReference>
<keyword evidence="2" id="KW-0963">Cytoplasm</keyword>
<name>A0A9K3M1I9_9STRA</name>
<evidence type="ECO:0000256" key="3">
    <source>
        <dbReference type="ARBA" id="ARBA00022603"/>
    </source>
</evidence>
<dbReference type="InterPro" id="IPR041532">
    <property type="entry name" value="RlmI-like_PUA"/>
</dbReference>
<organism evidence="7 8">
    <name type="scientific">Nitzschia inconspicua</name>
    <dbReference type="NCBI Taxonomy" id="303405"/>
    <lineage>
        <taxon>Eukaryota</taxon>
        <taxon>Sar</taxon>
        <taxon>Stramenopiles</taxon>
        <taxon>Ochrophyta</taxon>
        <taxon>Bacillariophyta</taxon>
        <taxon>Bacillariophyceae</taxon>
        <taxon>Bacillariophycidae</taxon>
        <taxon>Bacillariales</taxon>
        <taxon>Bacillariaceae</taxon>
        <taxon>Nitzschia</taxon>
    </lineage>
</organism>
<dbReference type="Proteomes" id="UP000693970">
    <property type="component" value="Unassembled WGS sequence"/>
</dbReference>
<keyword evidence="5" id="KW-0949">S-adenosyl-L-methionine</keyword>
<evidence type="ECO:0000256" key="1">
    <source>
        <dbReference type="ARBA" id="ARBA00004496"/>
    </source>
</evidence>
<proteinExistence type="predicted"/>
<accession>A0A9K3M1I9</accession>
<dbReference type="GO" id="GO:0008168">
    <property type="term" value="F:methyltransferase activity"/>
    <property type="evidence" value="ECO:0007669"/>
    <property type="project" value="UniProtKB-KW"/>
</dbReference>
<comment type="caution">
    <text evidence="7">The sequence shown here is derived from an EMBL/GenBank/DDBJ whole genome shotgun (WGS) entry which is preliminary data.</text>
</comment>
<dbReference type="EMBL" id="JAGRRH010000004">
    <property type="protein sequence ID" value="KAG7371226.1"/>
    <property type="molecule type" value="Genomic_DNA"/>
</dbReference>
<dbReference type="AlphaFoldDB" id="A0A9K3M1I9"/>
<keyword evidence="3" id="KW-0489">Methyltransferase</keyword>
<keyword evidence="8" id="KW-1185">Reference proteome</keyword>
<dbReference type="InterPro" id="IPR019614">
    <property type="entry name" value="SAM-dep_methyl-trfase"/>
</dbReference>
<dbReference type="GO" id="GO:0003723">
    <property type="term" value="F:RNA binding"/>
    <property type="evidence" value="ECO:0007669"/>
    <property type="project" value="InterPro"/>
</dbReference>
<evidence type="ECO:0000256" key="2">
    <source>
        <dbReference type="ARBA" id="ARBA00022490"/>
    </source>
</evidence>
<protein>
    <submittedName>
        <fullName evidence="7">PUA domain containing protein</fullName>
    </submittedName>
</protein>
<dbReference type="CDD" id="cd02440">
    <property type="entry name" value="AdoMet_MTases"/>
    <property type="match status" value="1"/>
</dbReference>
<evidence type="ECO:0000256" key="5">
    <source>
        <dbReference type="ARBA" id="ARBA00022691"/>
    </source>
</evidence>
<dbReference type="Pfam" id="PF10672">
    <property type="entry name" value="Methyltrans_SAM"/>
    <property type="match status" value="1"/>
</dbReference>
<dbReference type="GO" id="GO:0005737">
    <property type="term" value="C:cytoplasm"/>
    <property type="evidence" value="ECO:0007669"/>
    <property type="project" value="UniProtKB-SubCell"/>
</dbReference>
<evidence type="ECO:0000256" key="4">
    <source>
        <dbReference type="ARBA" id="ARBA00022679"/>
    </source>
</evidence>
<reference evidence="7" key="2">
    <citation type="submission" date="2021-04" db="EMBL/GenBank/DDBJ databases">
        <authorList>
            <person name="Podell S."/>
        </authorList>
    </citation>
    <scope>NUCLEOTIDE SEQUENCE</scope>
    <source>
        <strain evidence="7">Hildebrandi</strain>
    </source>
</reference>
<dbReference type="CDD" id="cd21153">
    <property type="entry name" value="PUA_RlmI"/>
    <property type="match status" value="1"/>
</dbReference>